<proteinExistence type="predicted"/>
<dbReference type="GeneID" id="9045904"/>
<gene>
    <name evidence="1" type="ORF">Pmar_PMAR015241</name>
</gene>
<sequence>MSSSSTCASSIELVFPVASIFTRSFGQKKMDCWVSCDKNYTGFKLRPRGDNHNLHMTASVGEYRSIALSSGNSKKKNPLLRVLRGDEKSNHWRLCYRCPTCPQHNTFYTDFVTAFNYGGTETEFTMDLRPADRWCRCRASEGGSAPRSKRGDKRLVVRINDEEHSPYFFKVVDETGKVCLKAVRSSATTDAGDDTIGLTFKEPFNVAAAFGLTIAVATAWKERQPSKNIVKRLTRQCSTRAEETLEKLLRIARRSITCGTAKKADSK</sequence>
<reference evidence="1 2" key="1">
    <citation type="submission" date="2008-07" db="EMBL/GenBank/DDBJ databases">
        <authorList>
            <person name="El-Sayed N."/>
            <person name="Caler E."/>
            <person name="Inman J."/>
            <person name="Amedeo P."/>
            <person name="Hass B."/>
            <person name="Wortman J."/>
        </authorList>
    </citation>
    <scope>NUCLEOTIDE SEQUENCE [LARGE SCALE GENOMIC DNA]</scope>
    <source>
        <strain evidence="2">ATCC 50983 / TXsc</strain>
    </source>
</reference>
<dbReference type="Proteomes" id="UP000007800">
    <property type="component" value="Unassembled WGS sequence"/>
</dbReference>
<dbReference type="OrthoDB" id="10325227at2759"/>
<protein>
    <submittedName>
        <fullName evidence="1">Uncharacterized protein</fullName>
    </submittedName>
</protein>
<dbReference type="EMBL" id="GG673921">
    <property type="protein sequence ID" value="EER14717.1"/>
    <property type="molecule type" value="Genomic_DNA"/>
</dbReference>
<accession>C5KL44</accession>
<keyword evidence="2" id="KW-1185">Reference proteome</keyword>
<dbReference type="OMA" id="DAGSTHW"/>
<evidence type="ECO:0000313" key="2">
    <source>
        <dbReference type="Proteomes" id="UP000007800"/>
    </source>
</evidence>
<evidence type="ECO:0000313" key="1">
    <source>
        <dbReference type="EMBL" id="EER14717.1"/>
    </source>
</evidence>
<organism evidence="2">
    <name type="scientific">Perkinsus marinus (strain ATCC 50983 / TXsc)</name>
    <dbReference type="NCBI Taxonomy" id="423536"/>
    <lineage>
        <taxon>Eukaryota</taxon>
        <taxon>Sar</taxon>
        <taxon>Alveolata</taxon>
        <taxon>Perkinsozoa</taxon>
        <taxon>Perkinsea</taxon>
        <taxon>Perkinsida</taxon>
        <taxon>Perkinsidae</taxon>
        <taxon>Perkinsus</taxon>
    </lineage>
</organism>
<dbReference type="RefSeq" id="XP_002782921.1">
    <property type="nucleotide sequence ID" value="XM_002782875.1"/>
</dbReference>
<name>C5KL44_PERM5</name>
<dbReference type="InParanoid" id="C5KL44"/>
<dbReference type="AlphaFoldDB" id="C5KL44"/>